<dbReference type="Pfam" id="PF03732">
    <property type="entry name" value="Retrotrans_gag"/>
    <property type="match status" value="1"/>
</dbReference>
<gene>
    <name evidence="2" type="ORF">Sradi_6784500</name>
</gene>
<reference evidence="2" key="2">
    <citation type="journal article" date="2024" name="Plant">
        <title>Genomic evolution and insights into agronomic trait innovations of Sesamum species.</title>
        <authorList>
            <person name="Miao H."/>
            <person name="Wang L."/>
            <person name="Qu L."/>
            <person name="Liu H."/>
            <person name="Sun Y."/>
            <person name="Le M."/>
            <person name="Wang Q."/>
            <person name="Wei S."/>
            <person name="Zheng Y."/>
            <person name="Lin W."/>
            <person name="Duan Y."/>
            <person name="Cao H."/>
            <person name="Xiong S."/>
            <person name="Wang X."/>
            <person name="Wei L."/>
            <person name="Li C."/>
            <person name="Ma Q."/>
            <person name="Ju M."/>
            <person name="Zhao R."/>
            <person name="Li G."/>
            <person name="Mu C."/>
            <person name="Tian Q."/>
            <person name="Mei H."/>
            <person name="Zhang T."/>
            <person name="Gao T."/>
            <person name="Zhang H."/>
        </authorList>
    </citation>
    <scope>NUCLEOTIDE SEQUENCE</scope>
    <source>
        <strain evidence="2">G02</strain>
    </source>
</reference>
<evidence type="ECO:0000313" key="2">
    <source>
        <dbReference type="EMBL" id="KAL0297324.1"/>
    </source>
</evidence>
<dbReference type="AlphaFoldDB" id="A0AAW2JT45"/>
<sequence length="134" mass="16102">MSRGRTEDPQEYLDKFYAKIDWYNLSDTAYCKVFRTTLSKHALAWFHQMLARIISSFEQLTQYFMYHFSMNKKVPKTATYLFTIRQRENEPLRDYVQRFVDTVHEVAHVNHEFLANIIQLRRIFKESIAGKPAL</sequence>
<proteinExistence type="predicted"/>
<protein>
    <recommendedName>
        <fullName evidence="1">Retrotransposon gag domain-containing protein</fullName>
    </recommendedName>
</protein>
<dbReference type="EMBL" id="JACGWJ010000032">
    <property type="protein sequence ID" value="KAL0297324.1"/>
    <property type="molecule type" value="Genomic_DNA"/>
</dbReference>
<organism evidence="2">
    <name type="scientific">Sesamum radiatum</name>
    <name type="common">Black benniseed</name>
    <dbReference type="NCBI Taxonomy" id="300843"/>
    <lineage>
        <taxon>Eukaryota</taxon>
        <taxon>Viridiplantae</taxon>
        <taxon>Streptophyta</taxon>
        <taxon>Embryophyta</taxon>
        <taxon>Tracheophyta</taxon>
        <taxon>Spermatophyta</taxon>
        <taxon>Magnoliopsida</taxon>
        <taxon>eudicotyledons</taxon>
        <taxon>Gunneridae</taxon>
        <taxon>Pentapetalae</taxon>
        <taxon>asterids</taxon>
        <taxon>lamiids</taxon>
        <taxon>Lamiales</taxon>
        <taxon>Pedaliaceae</taxon>
        <taxon>Sesamum</taxon>
    </lineage>
</organism>
<evidence type="ECO:0000259" key="1">
    <source>
        <dbReference type="Pfam" id="PF03732"/>
    </source>
</evidence>
<dbReference type="PANTHER" id="PTHR33223">
    <property type="entry name" value="CCHC-TYPE DOMAIN-CONTAINING PROTEIN"/>
    <property type="match status" value="1"/>
</dbReference>
<comment type="caution">
    <text evidence="2">The sequence shown here is derived from an EMBL/GenBank/DDBJ whole genome shotgun (WGS) entry which is preliminary data.</text>
</comment>
<accession>A0AAW2JT45</accession>
<reference evidence="2" key="1">
    <citation type="submission" date="2020-06" db="EMBL/GenBank/DDBJ databases">
        <authorList>
            <person name="Li T."/>
            <person name="Hu X."/>
            <person name="Zhang T."/>
            <person name="Song X."/>
            <person name="Zhang H."/>
            <person name="Dai N."/>
            <person name="Sheng W."/>
            <person name="Hou X."/>
            <person name="Wei L."/>
        </authorList>
    </citation>
    <scope>NUCLEOTIDE SEQUENCE</scope>
    <source>
        <strain evidence="2">G02</strain>
        <tissue evidence="2">Leaf</tissue>
    </source>
</reference>
<name>A0AAW2JT45_SESRA</name>
<feature type="domain" description="Retrotransposon gag" evidence="1">
    <location>
        <begin position="32"/>
        <end position="112"/>
    </location>
</feature>
<dbReference type="InterPro" id="IPR005162">
    <property type="entry name" value="Retrotrans_gag_dom"/>
</dbReference>
<dbReference type="PANTHER" id="PTHR33223:SF10">
    <property type="entry name" value="AMINOTRANSFERASE-LIKE PLANT MOBILE DOMAIN-CONTAINING PROTEIN"/>
    <property type="match status" value="1"/>
</dbReference>